<dbReference type="EMBL" id="NBNE01003226">
    <property type="protein sequence ID" value="OWZ08234.1"/>
    <property type="molecule type" value="Genomic_DNA"/>
</dbReference>
<evidence type="ECO:0000313" key="1">
    <source>
        <dbReference type="EMBL" id="OWZ08234.1"/>
    </source>
</evidence>
<name>A0A225VSU4_9STRA</name>
<reference evidence="2" key="1">
    <citation type="submission" date="2017-03" db="EMBL/GenBank/DDBJ databases">
        <title>Phytopthora megakarya and P. palmivora, two closely related causual agents of cacao black pod achieved similar genome size and gene model numbers by different mechanisms.</title>
        <authorList>
            <person name="Ali S."/>
            <person name="Shao J."/>
            <person name="Larry D.J."/>
            <person name="Kronmiller B."/>
            <person name="Shen D."/>
            <person name="Strem M.D."/>
            <person name="Melnick R.L."/>
            <person name="Guiltinan M.J."/>
            <person name="Tyler B.M."/>
            <person name="Meinhardt L.W."/>
            <person name="Bailey B.A."/>
        </authorList>
    </citation>
    <scope>NUCLEOTIDE SEQUENCE [LARGE SCALE GENOMIC DNA]</scope>
    <source>
        <strain evidence="2">zdho120</strain>
    </source>
</reference>
<organism evidence="1 2">
    <name type="scientific">Phytophthora megakarya</name>
    <dbReference type="NCBI Taxonomy" id="4795"/>
    <lineage>
        <taxon>Eukaryota</taxon>
        <taxon>Sar</taxon>
        <taxon>Stramenopiles</taxon>
        <taxon>Oomycota</taxon>
        <taxon>Peronosporomycetes</taxon>
        <taxon>Peronosporales</taxon>
        <taxon>Peronosporaceae</taxon>
        <taxon>Phytophthora</taxon>
    </lineage>
</organism>
<dbReference type="AlphaFoldDB" id="A0A225VSU4"/>
<keyword evidence="2" id="KW-1185">Reference proteome</keyword>
<dbReference type="Proteomes" id="UP000198211">
    <property type="component" value="Unassembled WGS sequence"/>
</dbReference>
<proteinExistence type="predicted"/>
<evidence type="ECO:0000313" key="2">
    <source>
        <dbReference type="Proteomes" id="UP000198211"/>
    </source>
</evidence>
<gene>
    <name evidence="1" type="ORF">PHMEG_00019257</name>
</gene>
<comment type="caution">
    <text evidence="1">The sequence shown here is derived from an EMBL/GenBank/DDBJ whole genome shotgun (WGS) entry which is preliminary data.</text>
</comment>
<sequence>MFLTLDELFDFIDHCVCPDIFPDSVHIRDEIDTRKIPHQRSLTAIDHIESEMMPMPERIPERMGWASSTGLQRCTRAELEFLREYVRDLESFVEKLKKIVAKVKEKKRAEGGQSSNWQEIVASAYLERKKGKDEN</sequence>
<protein>
    <submittedName>
        <fullName evidence="1">Uncharacterized protein</fullName>
    </submittedName>
</protein>
<accession>A0A225VSU4</accession>